<dbReference type="PANTHER" id="PTHR30137:SF20">
    <property type="entry name" value="N-ACETYL-S-ALKYLCYSTEINE MONOOXYGENASE"/>
    <property type="match status" value="1"/>
</dbReference>
<dbReference type="NCBIfam" id="TIGR03558">
    <property type="entry name" value="oxido_grp_1"/>
    <property type="match status" value="1"/>
</dbReference>
<dbReference type="InterPro" id="IPR019949">
    <property type="entry name" value="CmoO-like"/>
</dbReference>
<dbReference type="AlphaFoldDB" id="A0A0C5CJ81"/>
<dbReference type="InterPro" id="IPR036661">
    <property type="entry name" value="Luciferase-like_sf"/>
</dbReference>
<dbReference type="InterPro" id="IPR011251">
    <property type="entry name" value="Luciferase-like_dom"/>
</dbReference>
<reference evidence="3" key="1">
    <citation type="submission" date="2015-01" db="EMBL/GenBank/DDBJ databases">
        <title>Comparative genome analysis of Bacillus coagulans HM-08, Clostridium butyricum HM-68, Bacillus subtilis HM-66 and Bacillus paralicheniformis BL-09.</title>
        <authorList>
            <person name="Zhang H."/>
        </authorList>
    </citation>
    <scope>NUCLEOTIDE SEQUENCE [LARGE SCALE GENOMIC DNA]</scope>
    <source>
        <strain evidence="3">HM-08</strain>
    </source>
</reference>
<dbReference type="GO" id="GO:0016705">
    <property type="term" value="F:oxidoreductase activity, acting on paired donors, with incorporation or reduction of molecular oxygen"/>
    <property type="evidence" value="ECO:0007669"/>
    <property type="project" value="InterPro"/>
</dbReference>
<dbReference type="Proteomes" id="UP000032024">
    <property type="component" value="Chromosome"/>
</dbReference>
<proteinExistence type="predicted"/>
<accession>A0A0C5CJ81</accession>
<evidence type="ECO:0000313" key="3">
    <source>
        <dbReference type="Proteomes" id="UP000032024"/>
    </source>
</evidence>
<dbReference type="RefSeq" id="WP_035183472.1">
    <property type="nucleotide sequence ID" value="NZ_CP010525.1"/>
</dbReference>
<organism evidence="2 3">
    <name type="scientific">Heyndrickxia coagulans</name>
    <name type="common">Weizmannia coagulans</name>
    <dbReference type="NCBI Taxonomy" id="1398"/>
    <lineage>
        <taxon>Bacteria</taxon>
        <taxon>Bacillati</taxon>
        <taxon>Bacillota</taxon>
        <taxon>Bacilli</taxon>
        <taxon>Bacillales</taxon>
        <taxon>Bacillaceae</taxon>
        <taxon>Heyndrickxia</taxon>
    </lineage>
</organism>
<evidence type="ECO:0000256" key="1">
    <source>
        <dbReference type="ARBA" id="ARBA00007789"/>
    </source>
</evidence>
<dbReference type="Pfam" id="PF00296">
    <property type="entry name" value="Bac_luciferase"/>
    <property type="match status" value="1"/>
</dbReference>
<dbReference type="SUPFAM" id="SSF51679">
    <property type="entry name" value="Bacterial luciferase-like"/>
    <property type="match status" value="1"/>
</dbReference>
<comment type="similarity">
    <text evidence="1">To bacterial alkanal monooxygenase alpha and beta chains.</text>
</comment>
<dbReference type="Gene3D" id="3.20.20.30">
    <property type="entry name" value="Luciferase-like domain"/>
    <property type="match status" value="1"/>
</dbReference>
<dbReference type="EMBL" id="CP010525">
    <property type="protein sequence ID" value="AJO21437.1"/>
    <property type="molecule type" value="Genomic_DNA"/>
</dbReference>
<dbReference type="GO" id="GO:0005829">
    <property type="term" value="C:cytosol"/>
    <property type="evidence" value="ECO:0007669"/>
    <property type="project" value="TreeGrafter"/>
</dbReference>
<keyword evidence="3" id="KW-1185">Reference proteome</keyword>
<name>A0A0C5CJ81_HEYCO</name>
<evidence type="ECO:0000313" key="2">
    <source>
        <dbReference type="EMBL" id="AJO21437.1"/>
    </source>
</evidence>
<sequence>MGIQISILDQTPRSDGQTSAEAFSATLQLARQAEAWGFKRYWVSEHHDSHRVISSAPEILLAYLAAHTSSIQLASGGVMLQHYSPYKVAEQFHELSVLSGGRIGLGIGKAPGGLQASTAALQENQAEKPDFYQKLETLTHFLRRDFPESHPYAALSVEPETEHEIPVFLLGGSVESAKLAAKLGIEFVYAYFINGDEGLLKAAHAAYLDHCQNTGRPAKFHLASIVAVTPSVEEAKKYKDSGAGYKVVLEDGHKVNLGSKAQVEKYLESVRQPYRVIEQKPGIIAGTEAGVADKLRDFHQKYGIEEFIALSPIEDLDEKLASYGRLAAVVREINKQLIGNGVG</sequence>
<protein>
    <submittedName>
        <fullName evidence="2">Luciferase</fullName>
    </submittedName>
</protein>
<gene>
    <name evidence="2" type="ORF">SB48_HM08orf00987</name>
</gene>
<dbReference type="InterPro" id="IPR050766">
    <property type="entry name" value="Bact_Lucif_Oxidored"/>
</dbReference>
<dbReference type="PANTHER" id="PTHR30137">
    <property type="entry name" value="LUCIFERASE-LIKE MONOOXYGENASE"/>
    <property type="match status" value="1"/>
</dbReference>